<dbReference type="Gene3D" id="1.20.120.20">
    <property type="entry name" value="Apolipoprotein"/>
    <property type="match status" value="1"/>
</dbReference>
<accession>A0A1G1UY42</accession>
<dbReference type="InterPro" id="IPR013320">
    <property type="entry name" value="ConA-like_dom_sf"/>
</dbReference>
<dbReference type="InterPro" id="IPR013783">
    <property type="entry name" value="Ig-like_fold"/>
</dbReference>
<dbReference type="InterPro" id="IPR015914">
    <property type="entry name" value="PAPs_N"/>
</dbReference>
<dbReference type="Gene3D" id="2.60.120.260">
    <property type="entry name" value="Galactose-binding domain-like"/>
    <property type="match status" value="1"/>
</dbReference>
<dbReference type="InterPro" id="IPR036116">
    <property type="entry name" value="FN3_sf"/>
</dbReference>
<dbReference type="AlphaFoldDB" id="A0A1G1UY42"/>
<dbReference type="Gene3D" id="2.60.40.10">
    <property type="entry name" value="Immunoglobulins"/>
    <property type="match status" value="2"/>
</dbReference>
<dbReference type="Proteomes" id="UP000177967">
    <property type="component" value="Unassembled WGS sequence"/>
</dbReference>
<proteinExistence type="predicted"/>
<evidence type="ECO:0000313" key="4">
    <source>
        <dbReference type="Proteomes" id="UP000177967"/>
    </source>
</evidence>
<dbReference type="InterPro" id="IPR044016">
    <property type="entry name" value="Big_13"/>
</dbReference>
<dbReference type="SMART" id="SM00060">
    <property type="entry name" value="FN3"/>
    <property type="match status" value="1"/>
</dbReference>
<reference evidence="3 4" key="1">
    <citation type="journal article" date="2016" name="Nat. Commun.">
        <title>Thousands of microbial genomes shed light on interconnected biogeochemical processes in an aquifer system.</title>
        <authorList>
            <person name="Anantharaman K."/>
            <person name="Brown C.T."/>
            <person name="Hug L.A."/>
            <person name="Sharon I."/>
            <person name="Castelle C.J."/>
            <person name="Probst A.J."/>
            <person name="Thomas B.C."/>
            <person name="Singh A."/>
            <person name="Wilkins M.J."/>
            <person name="Karaoz U."/>
            <person name="Brodie E.L."/>
            <person name="Williams K.H."/>
            <person name="Hubbard S.S."/>
            <person name="Banfield J.F."/>
        </authorList>
    </citation>
    <scope>NUCLEOTIDE SEQUENCE [LARGE SCALE GENOMIC DNA]</scope>
</reference>
<dbReference type="EMBL" id="MHBW01000032">
    <property type="protein sequence ID" value="OGY08011.1"/>
    <property type="molecule type" value="Genomic_DNA"/>
</dbReference>
<organism evidence="3 4">
    <name type="scientific">Candidatus Blackburnbacteria bacterium RIFCSPHIGHO2_01_FULL_43_15b</name>
    <dbReference type="NCBI Taxonomy" id="1797513"/>
    <lineage>
        <taxon>Bacteria</taxon>
        <taxon>Candidatus Blackburniibacteriota</taxon>
    </lineage>
</organism>
<feature type="region of interest" description="Disordered" evidence="1">
    <location>
        <begin position="487"/>
        <end position="507"/>
    </location>
</feature>
<dbReference type="SUPFAM" id="SSF49265">
    <property type="entry name" value="Fibronectin type III"/>
    <property type="match status" value="1"/>
</dbReference>
<evidence type="ECO:0000256" key="1">
    <source>
        <dbReference type="SAM" id="MobiDB-lite"/>
    </source>
</evidence>
<dbReference type="PROSITE" id="PS50853">
    <property type="entry name" value="FN3"/>
    <property type="match status" value="1"/>
</dbReference>
<feature type="compositionally biased region" description="Polar residues" evidence="1">
    <location>
        <begin position="775"/>
        <end position="788"/>
    </location>
</feature>
<dbReference type="CDD" id="cd00063">
    <property type="entry name" value="FN3"/>
    <property type="match status" value="1"/>
</dbReference>
<dbReference type="Pfam" id="PF16656">
    <property type="entry name" value="Pur_ac_phosph_N"/>
    <property type="match status" value="1"/>
</dbReference>
<dbReference type="GO" id="GO:0046872">
    <property type="term" value="F:metal ion binding"/>
    <property type="evidence" value="ECO:0007669"/>
    <property type="project" value="InterPro"/>
</dbReference>
<evidence type="ECO:0000313" key="3">
    <source>
        <dbReference type="EMBL" id="OGY08011.1"/>
    </source>
</evidence>
<name>A0A1G1UY42_9BACT</name>
<feature type="region of interest" description="Disordered" evidence="1">
    <location>
        <begin position="896"/>
        <end position="917"/>
    </location>
</feature>
<protein>
    <recommendedName>
        <fullName evidence="2">Fibronectin type-III domain-containing protein</fullName>
    </recommendedName>
</protein>
<gene>
    <name evidence="3" type="ORF">A2782_02005</name>
</gene>
<dbReference type="STRING" id="1797513.A2782_02005"/>
<feature type="region of interest" description="Disordered" evidence="1">
    <location>
        <begin position="729"/>
        <end position="758"/>
    </location>
</feature>
<comment type="caution">
    <text evidence="3">The sequence shown here is derived from an EMBL/GenBank/DDBJ whole genome shotgun (WGS) entry which is preliminary data.</text>
</comment>
<evidence type="ECO:0000259" key="2">
    <source>
        <dbReference type="PROSITE" id="PS50853"/>
    </source>
</evidence>
<dbReference type="InterPro" id="IPR003961">
    <property type="entry name" value="FN3_dom"/>
</dbReference>
<feature type="region of interest" description="Disordered" evidence="1">
    <location>
        <begin position="775"/>
        <end position="795"/>
    </location>
</feature>
<dbReference type="GO" id="GO:0003993">
    <property type="term" value="F:acid phosphatase activity"/>
    <property type="evidence" value="ECO:0007669"/>
    <property type="project" value="InterPro"/>
</dbReference>
<feature type="domain" description="Fibronectin type-III" evidence="2">
    <location>
        <begin position="1158"/>
        <end position="1244"/>
    </location>
</feature>
<dbReference type="SUPFAM" id="SSF49899">
    <property type="entry name" value="Concanavalin A-like lectins/glucanases"/>
    <property type="match status" value="1"/>
</dbReference>
<sequence>MGASTTNQYSSASSVDATTTSGQVTLTNTEKFSNTGFESDLTGWSTNDVSWWTSGGATGAVAAYQPYGAASLTASYTNLVNSGTNDAAPGVAPTFASTTGWTFNGSTQYLTTGITPTVTYTMLVQFSGATNNGTLAGAYLFTSGSGTEDRFYLTPNHPSTNRQYANGSTSSFLRPGAAVSSGNMAMAGKTAYLNGSSDGTIPAGSITSIGGILLGATDFTSGGGSLSVTNGSIKAAAIYNVTLSSSQVSAIAAAMANLTTLTRDTTTTYSSSAGSAKLVTGSSTGNFIQSVNVGDTNTYNLSAYARTDGSAVTSSDVQLYYNGSTVSTTYTSVGSGWYQLTGTITGANASRTYGVQVAANKTVYVDNFSLNNYASSGTLTSSIFDSGQGSNWGTLTYTATTPANTTVTVKARTSNDSGMSGATAFSSCNAITSATDISSNNCVTDTHRYIQYQLTLANSSTEVTPTFSDISTTFAAYDADAPSISLTALTPDPNSDNTPTLSGTATDTLGTVSNVQFQMDSTSGSWTACTASDGSFNSASEAFSCTASTLTDGSHTMYVRATDSNGNTTSSGYASDTFTIDATNPVSIDLDSPGDNSYTNSERPTFKWKATTDTTAGLSKYVLEVDNPSIGSSQPSGDFTIDNIPTSGTTDITNNKYPIHFENFNDSDSTNNYISVYTRSTSDWGTSENDGKLREGKVNWKVKAVDNAGNESSSSRTLFVDRTSPSVEFTQINNTPTSQESLRATSEVTGTGSSDGVLRFSTTDKTPTIFGKITDSLSGGDLSQTQDENGPKIASGPKQVEIKVERKEGLTYKLHTLYTINMDKPWYTCDGKEVSDNSKQKCDKYLPFEYTSKENLELGTYKITLTGKDKADNSSSETSFTLNITTLSQITTQLQTTSEESIRSPSEVSQPDKEGNITIPTEQVPVSALEKAGENITQASNVILEGAKRLIGSLFSGIGDAIAFGSSMTNHIVQIATSAIGNGFLAMTNTLGQGLAFVGNGIGTGLNNTGHAIGSGLAFVGQGIGTGFSNTTNAIGKGYNNIAEHAPGVTKNILLAVGNGVSTVGTGIGNGFSAVGTTTNNIADDTGKTIGTISNNIGQGLNNTGTTIAQGFNNTIKGTKDGIASLAFGIGEKADGVSNGFSVAIVKFGYLFATEPTRIYDVQVVALTPTSAKITWHTNHPANGKVNYGLDETYPLDIQTDKRTTYHEFTLTNLTPSTEYRFEVMSQNKNYVYDANRKFTTPSDKK</sequence>
<dbReference type="Pfam" id="PF19077">
    <property type="entry name" value="Big_13"/>
    <property type="match status" value="1"/>
</dbReference>